<dbReference type="SUPFAM" id="SSF53448">
    <property type="entry name" value="Nucleotide-diphospho-sugar transferases"/>
    <property type="match status" value="1"/>
</dbReference>
<dbReference type="EMBL" id="JBEWSZ010000005">
    <property type="protein sequence ID" value="MET2831838.1"/>
    <property type="molecule type" value="Genomic_DNA"/>
</dbReference>
<dbReference type="Proteomes" id="UP001548832">
    <property type="component" value="Unassembled WGS sequence"/>
</dbReference>
<protein>
    <recommendedName>
        <fullName evidence="3">Glycosyltransferase family 2 protein</fullName>
    </recommendedName>
</protein>
<comment type="caution">
    <text evidence="1">The sequence shown here is derived from an EMBL/GenBank/DDBJ whole genome shotgun (WGS) entry which is preliminary data.</text>
</comment>
<dbReference type="InterPro" id="IPR029044">
    <property type="entry name" value="Nucleotide-diphossugar_trans"/>
</dbReference>
<proteinExistence type="predicted"/>
<accession>A0ABV2DQY7</accession>
<sequence length="308" mass="35269">MSKKIRDAISRNRVVGRLKFARDRLFYRYFRARGAARAREFAKTLRSSGSSRLCFTIAFNTPWVIDALTKAWQVHPTGMLLVVIDNSSNEAARTSIEDICRQRGVPYFGLPRNRERHWSRSHGTAVNWVFDNIVRHVRPELFGFIDHDCFPIAPFDMPGRMEGKKVFGLKFGPTENFRYKAGSNDRQWCLWGGFCFFRFSAVEHITMDFTPRMELGLDTGGGNWLPLYSHLTEKDVATVEMTFMPVAFGGATGEHELFDGTMFHVGGSSYAQQTNTRHHRGPEHRQLLSDYIWDKYLGGVGDRLVSTP</sequence>
<evidence type="ECO:0000313" key="2">
    <source>
        <dbReference type="Proteomes" id="UP001548832"/>
    </source>
</evidence>
<organism evidence="1 2">
    <name type="scientific">Mesorhizobium shangrilense</name>
    <dbReference type="NCBI Taxonomy" id="460060"/>
    <lineage>
        <taxon>Bacteria</taxon>
        <taxon>Pseudomonadati</taxon>
        <taxon>Pseudomonadota</taxon>
        <taxon>Alphaproteobacteria</taxon>
        <taxon>Hyphomicrobiales</taxon>
        <taxon>Phyllobacteriaceae</taxon>
        <taxon>Mesorhizobium</taxon>
    </lineage>
</organism>
<dbReference type="RefSeq" id="WP_354464069.1">
    <property type="nucleotide sequence ID" value="NZ_JBEWSZ010000005.1"/>
</dbReference>
<gene>
    <name evidence="1" type="ORF">ABVQ20_33310</name>
</gene>
<evidence type="ECO:0008006" key="3">
    <source>
        <dbReference type="Google" id="ProtNLM"/>
    </source>
</evidence>
<reference evidence="1 2" key="1">
    <citation type="submission" date="2024-06" db="EMBL/GenBank/DDBJ databases">
        <authorList>
            <person name="Kim D.-U."/>
        </authorList>
    </citation>
    <scope>NUCLEOTIDE SEQUENCE [LARGE SCALE GENOMIC DNA]</scope>
    <source>
        <strain evidence="1 2">KACC15460</strain>
    </source>
</reference>
<name>A0ABV2DQY7_9HYPH</name>
<evidence type="ECO:0000313" key="1">
    <source>
        <dbReference type="EMBL" id="MET2831838.1"/>
    </source>
</evidence>
<keyword evidence="2" id="KW-1185">Reference proteome</keyword>